<dbReference type="GO" id="GO:0000731">
    <property type="term" value="P:DNA synthesis involved in DNA repair"/>
    <property type="evidence" value="ECO:0007669"/>
    <property type="project" value="TreeGrafter"/>
</dbReference>
<name>A0A5J4SFF1_9ZZZZ</name>
<sequence length="715" mass="83430">MIIKEIILENFRSYYGVNTIKFNDGLMLFIGDNGDGKTTFFEALEWLFDTTKQNTDYRLISEKKISKLPEFSSDTVKVSMTFEHDGEKIVEKSFSFQKENNQIRTNNFQFKGWCIEGVERIQIQGGTLLDRCFEAAIRKYCLFKGEKNLNVFNNSDALKYLIDTFSNIRQFDPYFIGNNENLGFMEFAEKESNKAYEKAMKADKSNETQEKALSSQLTRLRNDLQDVHTRLKNNRVNATNYSIKLDDLESSKEACEQLKQINERLKSLNEKKTTIESLVNEDYTIKLLDEMWILCGFSTIFKEFQKKTNTFSKEKRKLEDEDKTKKGKNEAYQEISKSLKEGIVPLSIYIPDENTMREMIEEEVCKVCGREAKQGTDAYNFMVDKLNELLKSQQPKAQKEEVPPFPNNYAKELEQKSISIGYNQADLNNLINTIRERIEFNETRKAEAKKIQNNIDVEEDNKRKLLAQNDNLTEEELKNSYQNITNWYKSKNEAEKQIVILEKEEKEVESQLAEVQKNYDELGKTSTANTYRKIHTAFEKIQNAFKYAKEKNTKEFLALLEAKANEYLNKLNIDDFTGIIRIYEDKIERKLKIKLEDRNGTFVASPNQALETTMYMSVLFAVSELTTIRRDYDYPLVFDAPTSSFAPQKESDFFNVISDIKKQCIIFTKSFLNDEGKLLDDKIDKLHCTINRMEKQHPFDKNDLSTIQTVIIPIK</sequence>
<comment type="caution">
    <text evidence="3">The sequence shown here is derived from an EMBL/GenBank/DDBJ whole genome shotgun (WGS) entry which is preliminary data.</text>
</comment>
<dbReference type="Gene3D" id="3.40.50.300">
    <property type="entry name" value="P-loop containing nucleotide triphosphate hydrolases"/>
    <property type="match status" value="2"/>
</dbReference>
<dbReference type="Pfam" id="PF13476">
    <property type="entry name" value="AAA_23"/>
    <property type="match status" value="1"/>
</dbReference>
<dbReference type="SUPFAM" id="SSF52540">
    <property type="entry name" value="P-loop containing nucleoside triphosphate hydrolases"/>
    <property type="match status" value="1"/>
</dbReference>
<protein>
    <submittedName>
        <fullName evidence="3">DNA replication and repair protein RecF</fullName>
    </submittedName>
</protein>
<dbReference type="InterPro" id="IPR038729">
    <property type="entry name" value="Rad50/SbcC_AAA"/>
</dbReference>
<feature type="coiled-coil region" evidence="1">
    <location>
        <begin position="441"/>
        <end position="525"/>
    </location>
</feature>
<dbReference type="EMBL" id="SNRY01000239">
    <property type="protein sequence ID" value="KAA6344021.1"/>
    <property type="molecule type" value="Genomic_DNA"/>
</dbReference>
<feature type="coiled-coil region" evidence="1">
    <location>
        <begin position="248"/>
        <end position="321"/>
    </location>
</feature>
<gene>
    <name evidence="3" type="ORF">EZS27_008320</name>
</gene>
<evidence type="ECO:0000256" key="1">
    <source>
        <dbReference type="SAM" id="Coils"/>
    </source>
</evidence>
<reference evidence="3" key="1">
    <citation type="submission" date="2019-03" db="EMBL/GenBank/DDBJ databases">
        <title>Single cell metagenomics reveals metabolic interactions within the superorganism composed of flagellate Streblomastix strix and complex community of Bacteroidetes bacteria on its surface.</title>
        <authorList>
            <person name="Treitli S.C."/>
            <person name="Kolisko M."/>
            <person name="Husnik F."/>
            <person name="Keeling P."/>
            <person name="Hampl V."/>
        </authorList>
    </citation>
    <scope>NUCLEOTIDE SEQUENCE</scope>
    <source>
        <strain evidence="3">STM</strain>
    </source>
</reference>
<proteinExistence type="predicted"/>
<dbReference type="PANTHER" id="PTHR32182:SF22">
    <property type="entry name" value="ATP-DEPENDENT ENDONUCLEASE, OLD FAMILY-RELATED"/>
    <property type="match status" value="1"/>
</dbReference>
<feature type="domain" description="Rad50/SbcC-type AAA" evidence="2">
    <location>
        <begin position="6"/>
        <end position="271"/>
    </location>
</feature>
<evidence type="ECO:0000259" key="2">
    <source>
        <dbReference type="Pfam" id="PF13476"/>
    </source>
</evidence>
<dbReference type="InterPro" id="IPR027417">
    <property type="entry name" value="P-loop_NTPase"/>
</dbReference>
<organism evidence="3">
    <name type="scientific">termite gut metagenome</name>
    <dbReference type="NCBI Taxonomy" id="433724"/>
    <lineage>
        <taxon>unclassified sequences</taxon>
        <taxon>metagenomes</taxon>
        <taxon>organismal metagenomes</taxon>
    </lineage>
</organism>
<keyword evidence="1" id="KW-0175">Coiled coil</keyword>
<evidence type="ECO:0000313" key="3">
    <source>
        <dbReference type="EMBL" id="KAA6344021.1"/>
    </source>
</evidence>
<dbReference type="AlphaFoldDB" id="A0A5J4SFF1"/>
<dbReference type="PANTHER" id="PTHR32182">
    <property type="entry name" value="DNA REPLICATION AND REPAIR PROTEIN RECF"/>
    <property type="match status" value="1"/>
</dbReference>
<accession>A0A5J4SFF1</accession>
<dbReference type="GO" id="GO:0006302">
    <property type="term" value="P:double-strand break repair"/>
    <property type="evidence" value="ECO:0007669"/>
    <property type="project" value="TreeGrafter"/>
</dbReference>